<evidence type="ECO:0000313" key="2">
    <source>
        <dbReference type="Proteomes" id="UP000034320"/>
    </source>
</evidence>
<gene>
    <name evidence="1" type="ORF">UV09_C0001G0039</name>
</gene>
<sequence>MLNWNVDEARFKKEDPEGYKLWRLTQLINYGLDGEKLKADEVKRAWPKIEEHLDPYIKRFLEYLLWGKLYSLPINLNFMDICRLKYEKWKNLQKSKKV</sequence>
<name>A0A0G0ZH22_9BACT</name>
<proteinExistence type="predicted"/>
<protein>
    <submittedName>
        <fullName evidence="1">Uncharacterized protein</fullName>
    </submittedName>
</protein>
<evidence type="ECO:0000313" key="1">
    <source>
        <dbReference type="EMBL" id="KKS48007.1"/>
    </source>
</evidence>
<accession>A0A0G0ZH22</accession>
<comment type="caution">
    <text evidence="1">The sequence shown here is derived from an EMBL/GenBank/DDBJ whole genome shotgun (WGS) entry which is preliminary data.</text>
</comment>
<organism evidence="1 2">
    <name type="scientific">Candidatus Gottesmanbacteria bacterium GW2011_GWA2_42_18</name>
    <dbReference type="NCBI Taxonomy" id="1618442"/>
    <lineage>
        <taxon>Bacteria</taxon>
        <taxon>Candidatus Gottesmaniibacteriota</taxon>
    </lineage>
</organism>
<dbReference type="EMBL" id="LCDD01000001">
    <property type="protein sequence ID" value="KKS48007.1"/>
    <property type="molecule type" value="Genomic_DNA"/>
</dbReference>
<dbReference type="Proteomes" id="UP000034320">
    <property type="component" value="Unassembled WGS sequence"/>
</dbReference>
<dbReference type="AlphaFoldDB" id="A0A0G0ZH22"/>
<reference evidence="1 2" key="1">
    <citation type="journal article" date="2015" name="Nature">
        <title>rRNA introns, odd ribosomes, and small enigmatic genomes across a large radiation of phyla.</title>
        <authorList>
            <person name="Brown C.T."/>
            <person name="Hug L.A."/>
            <person name="Thomas B.C."/>
            <person name="Sharon I."/>
            <person name="Castelle C.J."/>
            <person name="Singh A."/>
            <person name="Wilkins M.J."/>
            <person name="Williams K.H."/>
            <person name="Banfield J.F."/>
        </authorList>
    </citation>
    <scope>NUCLEOTIDE SEQUENCE [LARGE SCALE GENOMIC DNA]</scope>
</reference>